<keyword evidence="1" id="KW-0472">Membrane</keyword>
<evidence type="ECO:0000313" key="4">
    <source>
        <dbReference type="Proteomes" id="UP000264589"/>
    </source>
</evidence>
<dbReference type="InterPro" id="IPR011055">
    <property type="entry name" value="Dup_hybrid_motif"/>
</dbReference>
<reference evidence="3 4" key="1">
    <citation type="submission" date="2018-08" db="EMBL/GenBank/DDBJ databases">
        <title>Parvularcula sp. SM1705, isolated from surface water of the South Sea China.</title>
        <authorList>
            <person name="Sun L."/>
        </authorList>
    </citation>
    <scope>NUCLEOTIDE SEQUENCE [LARGE SCALE GENOMIC DNA]</scope>
    <source>
        <strain evidence="3 4">SM1705</strain>
    </source>
</reference>
<dbReference type="Pfam" id="PF01551">
    <property type="entry name" value="Peptidase_M23"/>
    <property type="match status" value="1"/>
</dbReference>
<feature type="transmembrane region" description="Helical" evidence="1">
    <location>
        <begin position="88"/>
        <end position="109"/>
    </location>
</feature>
<gene>
    <name evidence="3" type="ORF">DX908_00850</name>
</gene>
<dbReference type="InterPro" id="IPR016047">
    <property type="entry name" value="M23ase_b-sheet_dom"/>
</dbReference>
<feature type="transmembrane region" description="Helical" evidence="1">
    <location>
        <begin position="121"/>
        <end position="142"/>
    </location>
</feature>
<proteinExistence type="predicted"/>
<dbReference type="PANTHER" id="PTHR21666">
    <property type="entry name" value="PEPTIDASE-RELATED"/>
    <property type="match status" value="1"/>
</dbReference>
<dbReference type="EMBL" id="QUQO01000001">
    <property type="protein sequence ID" value="RFB03958.1"/>
    <property type="molecule type" value="Genomic_DNA"/>
</dbReference>
<protein>
    <submittedName>
        <fullName evidence="3">M23 family peptidase</fullName>
    </submittedName>
</protein>
<dbReference type="InterPro" id="IPR050570">
    <property type="entry name" value="Cell_wall_metabolism_enzyme"/>
</dbReference>
<evidence type="ECO:0000313" key="3">
    <source>
        <dbReference type="EMBL" id="RFB03958.1"/>
    </source>
</evidence>
<feature type="transmembrane region" description="Helical" evidence="1">
    <location>
        <begin position="56"/>
        <end position="76"/>
    </location>
</feature>
<dbReference type="Proteomes" id="UP000264589">
    <property type="component" value="Unassembled WGS sequence"/>
</dbReference>
<dbReference type="SUPFAM" id="SSF51261">
    <property type="entry name" value="Duplicated hybrid motif"/>
    <property type="match status" value="1"/>
</dbReference>
<organism evidence="3 4">
    <name type="scientific">Parvularcula marina</name>
    <dbReference type="NCBI Taxonomy" id="2292771"/>
    <lineage>
        <taxon>Bacteria</taxon>
        <taxon>Pseudomonadati</taxon>
        <taxon>Pseudomonadota</taxon>
        <taxon>Alphaproteobacteria</taxon>
        <taxon>Parvularculales</taxon>
        <taxon>Parvularculaceae</taxon>
        <taxon>Parvularcula</taxon>
    </lineage>
</organism>
<feature type="domain" description="M23ase beta-sheet core" evidence="2">
    <location>
        <begin position="210"/>
        <end position="298"/>
    </location>
</feature>
<keyword evidence="1" id="KW-1133">Transmembrane helix</keyword>
<keyword evidence="4" id="KW-1185">Reference proteome</keyword>
<dbReference type="CDD" id="cd12797">
    <property type="entry name" value="M23_peptidase"/>
    <property type="match status" value="1"/>
</dbReference>
<dbReference type="AlphaFoldDB" id="A0A371RET4"/>
<evidence type="ECO:0000256" key="1">
    <source>
        <dbReference type="SAM" id="Phobius"/>
    </source>
</evidence>
<evidence type="ECO:0000259" key="2">
    <source>
        <dbReference type="Pfam" id="PF01551"/>
    </source>
</evidence>
<feature type="transmembrane region" description="Helical" evidence="1">
    <location>
        <begin position="24"/>
        <end position="44"/>
    </location>
</feature>
<dbReference type="GO" id="GO:0004222">
    <property type="term" value="F:metalloendopeptidase activity"/>
    <property type="evidence" value="ECO:0007669"/>
    <property type="project" value="TreeGrafter"/>
</dbReference>
<sequence length="329" mass="34804">MLPADATLFPVYELVCGAGMLNEISLLAATVLMPLLFGVWLATGQYRALFSVTGRISDILCVAAIAAILVFSLLFVPWVSGSYWLRPLAALLLLVGIGRWVMGGFPTIVGDWTWLTRLGQGLLIVIGGAFGAISLFALKGMIPPPATVDLHFPLKDRTFVIGQGGRSIVVNAHAASEAQQYAVDIVAMNILGRNKSGIGPVSNDKYAIWGAEVVAPCEGRIAWSRDGLPDAVGPQSDPDTPAGNAVAIECGAITVFLAHLMMDSLEVETGDMVKPGDPIGLVGNSGNTSEPHLHIHAENGEFDGELSDNQGIAIVFDGDFPVRNDLFLN</sequence>
<comment type="caution">
    <text evidence="3">The sequence shown here is derived from an EMBL/GenBank/DDBJ whole genome shotgun (WGS) entry which is preliminary data.</text>
</comment>
<accession>A0A371RET4</accession>
<dbReference type="Gene3D" id="2.70.70.10">
    <property type="entry name" value="Glucose Permease (Domain IIA)"/>
    <property type="match status" value="1"/>
</dbReference>
<dbReference type="PANTHER" id="PTHR21666:SF270">
    <property type="entry name" value="MUREIN HYDROLASE ACTIVATOR ENVC"/>
    <property type="match status" value="1"/>
</dbReference>
<dbReference type="InParanoid" id="A0A371RET4"/>
<keyword evidence="1" id="KW-0812">Transmembrane</keyword>
<name>A0A371RET4_9PROT</name>